<evidence type="ECO:0000313" key="1">
    <source>
        <dbReference type="EMBL" id="QJA51062.1"/>
    </source>
</evidence>
<dbReference type="AlphaFoldDB" id="A0A6H1ZUC3"/>
<evidence type="ECO:0000313" key="2">
    <source>
        <dbReference type="EMBL" id="QJH96003.1"/>
    </source>
</evidence>
<dbReference type="EMBL" id="MT144235">
    <property type="protein sequence ID" value="QJA51062.1"/>
    <property type="molecule type" value="Genomic_DNA"/>
</dbReference>
<dbReference type="Gene3D" id="3.40.50.300">
    <property type="entry name" value="P-loop containing nucleotide triphosphate hydrolases"/>
    <property type="match status" value="1"/>
</dbReference>
<gene>
    <name evidence="1" type="ORF">TM448A01971_0009</name>
    <name evidence="2" type="ORF">TM448B00567_0024</name>
</gene>
<dbReference type="Gene3D" id="3.30.420.240">
    <property type="match status" value="1"/>
</dbReference>
<accession>A0A6H1ZUC3</accession>
<organism evidence="1">
    <name type="scientific">viral metagenome</name>
    <dbReference type="NCBI Taxonomy" id="1070528"/>
    <lineage>
        <taxon>unclassified sequences</taxon>
        <taxon>metagenomes</taxon>
        <taxon>organismal metagenomes</taxon>
    </lineage>
</organism>
<protein>
    <submittedName>
        <fullName evidence="1">Putative terminase</fullName>
    </submittedName>
</protein>
<dbReference type="EMBL" id="MT144636">
    <property type="protein sequence ID" value="QJH96003.1"/>
    <property type="molecule type" value="Genomic_DNA"/>
</dbReference>
<proteinExistence type="predicted"/>
<reference evidence="1" key="1">
    <citation type="submission" date="2020-03" db="EMBL/GenBank/DDBJ databases">
        <title>The deep terrestrial virosphere.</title>
        <authorList>
            <person name="Holmfeldt K."/>
            <person name="Nilsson E."/>
            <person name="Simone D."/>
            <person name="Lopez-Fernandez M."/>
            <person name="Wu X."/>
            <person name="de Brujin I."/>
            <person name="Lundin D."/>
            <person name="Andersson A."/>
            <person name="Bertilsson S."/>
            <person name="Dopson M."/>
        </authorList>
    </citation>
    <scope>NUCLEOTIDE SEQUENCE</scope>
    <source>
        <strain evidence="1">TM448A01971</strain>
        <strain evidence="2">TM448B00567</strain>
    </source>
</reference>
<dbReference type="InterPro" id="IPR027417">
    <property type="entry name" value="P-loop_NTPase"/>
</dbReference>
<name>A0A6H1ZUC3_9ZZZZ</name>
<sequence>MTDDLDPRSIADDFEHALLLDYARATAAAPREDVFAGLMDQEEALIEAGFPPMSPFWVGALERFYGAAREGSVYRAVARVGRRGGKSSTMVRVAAAEGLYRDWPLTPGDPGVFAFFSTTSGEAESRLDMLSVVLESLGLRDGADYRVSADRKSKYIRLVDRNIWWRALPANFRTAVGFTLIGAVYDELARWRDERNGRNPAKHILQTVNKAMSTMVNHGAHEFYISSPWSELDAHYEAFERGDNSKQVVFYAPTWEANPTLDIPTCERLAEDDAEEGELSDFDREYRAIPMKASEETFFDGNALSDATTIYPIPAEAPIGSRITVGADFGFRSDHSALAVTARSGDTYKLVDFSMLRPSPGAPLKPSAVVESFAHTAKHYGAKAVMADGHYREAIVEHLANFKLGLHDAPADPAQAFVRFKTLLNQGRVVLPQHAGLLRDLKETRCKPTASGRITVLLPRRAGGGHADLVSALVLACWQKGGKKVKDEPEELTDAQCQEQEAFDRAYQRFIVGDDGGVPIVSTSQDSIYDEDLFPV</sequence>